<protein>
    <submittedName>
        <fullName evidence="2">Uncharacterized protein</fullName>
    </submittedName>
</protein>
<sequence>MALKSKFNESRVTQDIQRQTDTLYEKILNSFIIAGEEFVTNARGQMQDHAMGQYKDQTTNLRNSIGYFVYHNGELIKENLVGNAVANKQAIQDIINPKGFQLIGIAGMNYASHVESKGYNVISYQADICMVDLAGYLEKLEVIEQGTSAQMEETFIP</sequence>
<dbReference type="EMBL" id="MT144830">
    <property type="protein sequence ID" value="QJI00127.1"/>
    <property type="molecule type" value="Genomic_DNA"/>
</dbReference>
<evidence type="ECO:0000313" key="1">
    <source>
        <dbReference type="EMBL" id="QJA73035.1"/>
    </source>
</evidence>
<dbReference type="AlphaFoldDB" id="A0A6M3XQR0"/>
<organism evidence="2">
    <name type="scientific">viral metagenome</name>
    <dbReference type="NCBI Taxonomy" id="1070528"/>
    <lineage>
        <taxon>unclassified sequences</taxon>
        <taxon>metagenomes</taxon>
        <taxon>organismal metagenomes</taxon>
    </lineage>
</organism>
<gene>
    <name evidence="1" type="ORF">MM415A02511_0005</name>
    <name evidence="2" type="ORF">TM448B01831_0008</name>
</gene>
<accession>A0A6M3XQR0</accession>
<proteinExistence type="predicted"/>
<name>A0A6M3XQR0_9ZZZZ</name>
<dbReference type="EMBL" id="MT141997">
    <property type="protein sequence ID" value="QJA73035.1"/>
    <property type="molecule type" value="Genomic_DNA"/>
</dbReference>
<evidence type="ECO:0000313" key="2">
    <source>
        <dbReference type="EMBL" id="QJI00127.1"/>
    </source>
</evidence>
<reference evidence="2" key="1">
    <citation type="submission" date="2020-03" db="EMBL/GenBank/DDBJ databases">
        <title>The deep terrestrial virosphere.</title>
        <authorList>
            <person name="Holmfeldt K."/>
            <person name="Nilsson E."/>
            <person name="Simone D."/>
            <person name="Lopez-Fernandez M."/>
            <person name="Wu X."/>
            <person name="de Brujin I."/>
            <person name="Lundin D."/>
            <person name="Andersson A."/>
            <person name="Bertilsson S."/>
            <person name="Dopson M."/>
        </authorList>
    </citation>
    <scope>NUCLEOTIDE SEQUENCE</scope>
    <source>
        <strain evidence="1">MM415A02511</strain>
        <strain evidence="2">TM448B01831</strain>
    </source>
</reference>